<gene>
    <name evidence="2" type="ORF">O3M35_005313</name>
</gene>
<sequence length="145" mass="16928">MTYFKIINLLILSVLGALLSITCSVVFTICKNDWAVLWSFLSALYTLMNVYLISLEYAEKLEYYYNLSILKNINCFACISTICYTFALIWYIFEIIYYNMPSLPLNESYPAIAVMCFMTANWAAVLTIITRRQIKMLCNISRYFL</sequence>
<proteinExistence type="predicted"/>
<feature type="transmembrane region" description="Helical" evidence="1">
    <location>
        <begin position="35"/>
        <end position="54"/>
    </location>
</feature>
<evidence type="ECO:0000256" key="1">
    <source>
        <dbReference type="SAM" id="Phobius"/>
    </source>
</evidence>
<feature type="transmembrane region" description="Helical" evidence="1">
    <location>
        <begin position="75"/>
        <end position="97"/>
    </location>
</feature>
<name>A0AAW1DK22_9HEMI</name>
<organism evidence="2 3">
    <name type="scientific">Rhynocoris fuscipes</name>
    <dbReference type="NCBI Taxonomy" id="488301"/>
    <lineage>
        <taxon>Eukaryota</taxon>
        <taxon>Metazoa</taxon>
        <taxon>Ecdysozoa</taxon>
        <taxon>Arthropoda</taxon>
        <taxon>Hexapoda</taxon>
        <taxon>Insecta</taxon>
        <taxon>Pterygota</taxon>
        <taxon>Neoptera</taxon>
        <taxon>Paraneoptera</taxon>
        <taxon>Hemiptera</taxon>
        <taxon>Heteroptera</taxon>
        <taxon>Panheteroptera</taxon>
        <taxon>Cimicomorpha</taxon>
        <taxon>Reduviidae</taxon>
        <taxon>Harpactorinae</taxon>
        <taxon>Harpactorini</taxon>
        <taxon>Rhynocoris</taxon>
    </lineage>
</organism>
<comment type="caution">
    <text evidence="2">The sequence shown here is derived from an EMBL/GenBank/DDBJ whole genome shotgun (WGS) entry which is preliminary data.</text>
</comment>
<feature type="transmembrane region" description="Helical" evidence="1">
    <location>
        <begin position="7"/>
        <end position="29"/>
    </location>
</feature>
<keyword evidence="1" id="KW-1133">Transmembrane helix</keyword>
<keyword evidence="3" id="KW-1185">Reference proteome</keyword>
<keyword evidence="1" id="KW-0812">Transmembrane</keyword>
<protein>
    <recommendedName>
        <fullName evidence="4">NADH dehydrogenase subunit 6</fullName>
    </recommendedName>
</protein>
<dbReference type="Proteomes" id="UP001461498">
    <property type="component" value="Unassembled WGS sequence"/>
</dbReference>
<keyword evidence="1" id="KW-0472">Membrane</keyword>
<feature type="transmembrane region" description="Helical" evidence="1">
    <location>
        <begin position="109"/>
        <end position="129"/>
    </location>
</feature>
<evidence type="ECO:0008006" key="4">
    <source>
        <dbReference type="Google" id="ProtNLM"/>
    </source>
</evidence>
<evidence type="ECO:0000313" key="2">
    <source>
        <dbReference type="EMBL" id="KAK9510563.1"/>
    </source>
</evidence>
<accession>A0AAW1DK22</accession>
<dbReference type="AlphaFoldDB" id="A0AAW1DK22"/>
<evidence type="ECO:0000313" key="3">
    <source>
        <dbReference type="Proteomes" id="UP001461498"/>
    </source>
</evidence>
<dbReference type="EMBL" id="JAPXFL010000002">
    <property type="protein sequence ID" value="KAK9510563.1"/>
    <property type="molecule type" value="Genomic_DNA"/>
</dbReference>
<reference evidence="2 3" key="1">
    <citation type="submission" date="2022-12" db="EMBL/GenBank/DDBJ databases">
        <title>Chromosome-level genome assembly of true bugs.</title>
        <authorList>
            <person name="Ma L."/>
            <person name="Li H."/>
        </authorList>
    </citation>
    <scope>NUCLEOTIDE SEQUENCE [LARGE SCALE GENOMIC DNA]</scope>
    <source>
        <strain evidence="2">Lab_2022b</strain>
    </source>
</reference>